<dbReference type="PANTHER" id="PTHR11758">
    <property type="entry name" value="40S RIBOSOMAL PROTEIN S15A"/>
    <property type="match status" value="1"/>
</dbReference>
<dbReference type="PROSITE" id="PS00053">
    <property type="entry name" value="RIBOSOMAL_S8"/>
    <property type="match status" value="1"/>
</dbReference>
<dbReference type="AlphaFoldDB" id="A0A1G2C6D1"/>
<comment type="caution">
    <text evidence="7">The sequence shown here is derived from an EMBL/GenBank/DDBJ whole genome shotgun (WGS) entry which is preliminary data.</text>
</comment>
<dbReference type="InterPro" id="IPR047863">
    <property type="entry name" value="Ribosomal_uS8_CS"/>
</dbReference>
<dbReference type="Gene3D" id="3.30.1370.30">
    <property type="match status" value="1"/>
</dbReference>
<comment type="similarity">
    <text evidence="1 6">Belongs to the universal ribosomal protein uS8 family.</text>
</comment>
<dbReference type="GO" id="GO:1990904">
    <property type="term" value="C:ribonucleoprotein complex"/>
    <property type="evidence" value="ECO:0007669"/>
    <property type="project" value="UniProtKB-KW"/>
</dbReference>
<dbReference type="InterPro" id="IPR035987">
    <property type="entry name" value="Ribosomal_uS8_sf"/>
</dbReference>
<reference evidence="7 8" key="1">
    <citation type="journal article" date="2016" name="Nat. Commun.">
        <title>Thousands of microbial genomes shed light on interconnected biogeochemical processes in an aquifer system.</title>
        <authorList>
            <person name="Anantharaman K."/>
            <person name="Brown C.T."/>
            <person name="Hug L.A."/>
            <person name="Sharon I."/>
            <person name="Castelle C.J."/>
            <person name="Probst A.J."/>
            <person name="Thomas B.C."/>
            <person name="Singh A."/>
            <person name="Wilkins M.J."/>
            <person name="Karaoz U."/>
            <person name="Brodie E.L."/>
            <person name="Williams K.H."/>
            <person name="Hubbard S.S."/>
            <person name="Banfield J.F."/>
        </authorList>
    </citation>
    <scope>NUCLEOTIDE SEQUENCE [LARGE SCALE GENOMIC DNA]</scope>
</reference>
<dbReference type="GO" id="GO:0005840">
    <property type="term" value="C:ribosome"/>
    <property type="evidence" value="ECO:0007669"/>
    <property type="project" value="UniProtKB-KW"/>
</dbReference>
<protein>
    <recommendedName>
        <fullName evidence="4">Small ribosomal subunit protein uS8</fullName>
    </recommendedName>
    <alternativeName>
        <fullName evidence="5">30S ribosomal protein S8</fullName>
    </alternativeName>
</protein>
<evidence type="ECO:0000256" key="5">
    <source>
        <dbReference type="ARBA" id="ARBA00035525"/>
    </source>
</evidence>
<gene>
    <name evidence="7" type="ORF">A2122_01100</name>
</gene>
<accession>A0A1G2C6D1</accession>
<dbReference type="Proteomes" id="UP000176648">
    <property type="component" value="Unassembled WGS sequence"/>
</dbReference>
<dbReference type="GO" id="GO:0006412">
    <property type="term" value="P:translation"/>
    <property type="evidence" value="ECO:0007669"/>
    <property type="project" value="InterPro"/>
</dbReference>
<dbReference type="GO" id="GO:0003735">
    <property type="term" value="F:structural constituent of ribosome"/>
    <property type="evidence" value="ECO:0007669"/>
    <property type="project" value="InterPro"/>
</dbReference>
<name>A0A1G2C6D1_9BACT</name>
<dbReference type="STRING" id="1798644.A2122_01100"/>
<dbReference type="Pfam" id="PF00410">
    <property type="entry name" value="Ribosomal_S8"/>
    <property type="match status" value="1"/>
</dbReference>
<dbReference type="Gene3D" id="3.30.1490.10">
    <property type="match status" value="1"/>
</dbReference>
<evidence type="ECO:0000256" key="4">
    <source>
        <dbReference type="ARBA" id="ARBA00035258"/>
    </source>
</evidence>
<evidence type="ECO:0000256" key="3">
    <source>
        <dbReference type="ARBA" id="ARBA00023274"/>
    </source>
</evidence>
<dbReference type="GO" id="GO:0005737">
    <property type="term" value="C:cytoplasm"/>
    <property type="evidence" value="ECO:0007669"/>
    <property type="project" value="UniProtKB-ARBA"/>
</dbReference>
<sequence>MYYDLLVKIKNAASARKKLIRVPYANLDFAVAKILASRGYLKDVKRKVIDKKGFMEIELLSPQSEDAIRGVKFVSKPSCRVYVGYRDLKPVRQGRGLAVISTPKGVMTNNEARKSKLGGEYLFEIW</sequence>
<evidence type="ECO:0000256" key="2">
    <source>
        <dbReference type="ARBA" id="ARBA00022980"/>
    </source>
</evidence>
<keyword evidence="3 6" id="KW-0687">Ribonucleoprotein</keyword>
<evidence type="ECO:0000313" key="8">
    <source>
        <dbReference type="Proteomes" id="UP000176648"/>
    </source>
</evidence>
<keyword evidence="2 6" id="KW-0689">Ribosomal protein</keyword>
<evidence type="ECO:0000256" key="1">
    <source>
        <dbReference type="ARBA" id="ARBA00006471"/>
    </source>
</evidence>
<evidence type="ECO:0000313" key="7">
    <source>
        <dbReference type="EMBL" id="OGY96935.1"/>
    </source>
</evidence>
<dbReference type="EMBL" id="MHKU01000016">
    <property type="protein sequence ID" value="OGY96935.1"/>
    <property type="molecule type" value="Genomic_DNA"/>
</dbReference>
<dbReference type="InterPro" id="IPR000630">
    <property type="entry name" value="Ribosomal_uS8"/>
</dbReference>
<dbReference type="FunFam" id="3.30.1490.10:FF:000001">
    <property type="entry name" value="30S ribosomal protein S8"/>
    <property type="match status" value="1"/>
</dbReference>
<evidence type="ECO:0000256" key="6">
    <source>
        <dbReference type="RuleBase" id="RU003660"/>
    </source>
</evidence>
<proteinExistence type="inferred from homology"/>
<organism evidence="7 8">
    <name type="scientific">Candidatus Liptonbacteria bacterium GWB1_49_6</name>
    <dbReference type="NCBI Taxonomy" id="1798644"/>
    <lineage>
        <taxon>Bacteria</taxon>
        <taxon>Candidatus Liptoniibacteriota</taxon>
    </lineage>
</organism>
<dbReference type="SUPFAM" id="SSF56047">
    <property type="entry name" value="Ribosomal protein S8"/>
    <property type="match status" value="1"/>
</dbReference>